<dbReference type="EMBL" id="FQUH01000001">
    <property type="protein sequence ID" value="SHE30963.1"/>
    <property type="molecule type" value="Genomic_DNA"/>
</dbReference>
<proteinExistence type="predicted"/>
<dbReference type="Pfam" id="PF00990">
    <property type="entry name" value="GGDEF"/>
    <property type="match status" value="1"/>
</dbReference>
<dbReference type="Gene3D" id="3.20.20.450">
    <property type="entry name" value="EAL domain"/>
    <property type="match status" value="1"/>
</dbReference>
<evidence type="ECO:0000259" key="2">
    <source>
        <dbReference type="PROSITE" id="PS50883"/>
    </source>
</evidence>
<dbReference type="PANTHER" id="PTHR33121:SF79">
    <property type="entry name" value="CYCLIC DI-GMP PHOSPHODIESTERASE PDED-RELATED"/>
    <property type="match status" value="1"/>
</dbReference>
<dbReference type="GO" id="GO:0071111">
    <property type="term" value="F:cyclic-guanylate-specific phosphodiesterase activity"/>
    <property type="evidence" value="ECO:0007669"/>
    <property type="project" value="InterPro"/>
</dbReference>
<dbReference type="Proteomes" id="UP000184159">
    <property type="component" value="Unassembled WGS sequence"/>
</dbReference>
<dbReference type="Pfam" id="PF16448">
    <property type="entry name" value="LapD_MoxY_N"/>
    <property type="match status" value="1"/>
</dbReference>
<feature type="transmembrane region" description="Helical" evidence="1">
    <location>
        <begin position="6"/>
        <end position="25"/>
    </location>
</feature>
<dbReference type="InterPro" id="IPR032244">
    <property type="entry name" value="LapD_MoxY_N"/>
</dbReference>
<dbReference type="PANTHER" id="PTHR33121">
    <property type="entry name" value="CYCLIC DI-GMP PHOSPHODIESTERASE PDEF"/>
    <property type="match status" value="1"/>
</dbReference>
<dbReference type="Gene3D" id="6.20.270.20">
    <property type="entry name" value="LapD/MoxY periplasmic domain"/>
    <property type="match status" value="1"/>
</dbReference>
<dbReference type="CDD" id="cd01948">
    <property type="entry name" value="EAL"/>
    <property type="match status" value="1"/>
</dbReference>
<dbReference type="InterPro" id="IPR001633">
    <property type="entry name" value="EAL_dom"/>
</dbReference>
<reference evidence="5" key="1">
    <citation type="submission" date="2016-11" db="EMBL/GenBank/DDBJ databases">
        <authorList>
            <person name="Varghese N."/>
            <person name="Submissions S."/>
        </authorList>
    </citation>
    <scope>NUCLEOTIDE SEQUENCE [LARGE SCALE GENOMIC DNA]</scope>
    <source>
        <strain evidence="5">DSM 21264</strain>
    </source>
</reference>
<protein>
    <submittedName>
        <fullName evidence="4">Diguanylate cyclase/phosphodiesterase</fullName>
    </submittedName>
</protein>
<keyword evidence="1" id="KW-1133">Transmembrane helix</keyword>
<dbReference type="PROSITE" id="PS50887">
    <property type="entry name" value="GGDEF"/>
    <property type="match status" value="1"/>
</dbReference>
<feature type="domain" description="EAL" evidence="2">
    <location>
        <begin position="404"/>
        <end position="637"/>
    </location>
</feature>
<gene>
    <name evidence="4" type="ORF">SAMN02745781_00055</name>
</gene>
<evidence type="ECO:0000256" key="1">
    <source>
        <dbReference type="SAM" id="Phobius"/>
    </source>
</evidence>
<dbReference type="InterPro" id="IPR042461">
    <property type="entry name" value="LapD_MoxY_peri_C"/>
</dbReference>
<keyword evidence="1" id="KW-0472">Membrane</keyword>
<dbReference type="Pfam" id="PF00563">
    <property type="entry name" value="EAL"/>
    <property type="match status" value="1"/>
</dbReference>
<dbReference type="InterPro" id="IPR050706">
    <property type="entry name" value="Cyclic-di-GMP_PDE-like"/>
</dbReference>
<feature type="transmembrane region" description="Helical" evidence="1">
    <location>
        <begin position="148"/>
        <end position="171"/>
    </location>
</feature>
<dbReference type="SMART" id="SM00052">
    <property type="entry name" value="EAL"/>
    <property type="match status" value="1"/>
</dbReference>
<evidence type="ECO:0000313" key="5">
    <source>
        <dbReference type="Proteomes" id="UP000184159"/>
    </source>
</evidence>
<name>A0A1M4SFG2_VIBGA</name>
<dbReference type="InterPro" id="IPR043128">
    <property type="entry name" value="Rev_trsase/Diguanyl_cyclase"/>
</dbReference>
<dbReference type="Gene3D" id="3.30.70.270">
    <property type="match status" value="1"/>
</dbReference>
<organism evidence="4 5">
    <name type="scientific">Vibrio gazogenes DSM 21264 = NBRC 103151</name>
    <dbReference type="NCBI Taxonomy" id="1123492"/>
    <lineage>
        <taxon>Bacteria</taxon>
        <taxon>Pseudomonadati</taxon>
        <taxon>Pseudomonadota</taxon>
        <taxon>Gammaproteobacteria</taxon>
        <taxon>Vibrionales</taxon>
        <taxon>Vibrionaceae</taxon>
        <taxon>Vibrio</taxon>
    </lineage>
</organism>
<dbReference type="SMART" id="SM00267">
    <property type="entry name" value="GGDEF"/>
    <property type="match status" value="1"/>
</dbReference>
<dbReference type="SUPFAM" id="SSF55073">
    <property type="entry name" value="Nucleotide cyclase"/>
    <property type="match status" value="1"/>
</dbReference>
<feature type="domain" description="GGDEF" evidence="3">
    <location>
        <begin position="263"/>
        <end position="395"/>
    </location>
</feature>
<dbReference type="InterPro" id="IPR029787">
    <property type="entry name" value="Nucleotide_cyclase"/>
</dbReference>
<dbReference type="RefSeq" id="WP_072954162.1">
    <property type="nucleotide sequence ID" value="NZ_FQUH01000001.1"/>
</dbReference>
<dbReference type="PROSITE" id="PS50883">
    <property type="entry name" value="EAL"/>
    <property type="match status" value="1"/>
</dbReference>
<keyword evidence="5" id="KW-1185">Reference proteome</keyword>
<dbReference type="SUPFAM" id="SSF141868">
    <property type="entry name" value="EAL domain-like"/>
    <property type="match status" value="1"/>
</dbReference>
<evidence type="ECO:0000313" key="4">
    <source>
        <dbReference type="EMBL" id="SHE30963.1"/>
    </source>
</evidence>
<dbReference type="AlphaFoldDB" id="A0A1M4SFG2"/>
<dbReference type="Gene3D" id="3.30.110.200">
    <property type="match status" value="1"/>
</dbReference>
<dbReference type="InterPro" id="IPR035919">
    <property type="entry name" value="EAL_sf"/>
</dbReference>
<evidence type="ECO:0000259" key="3">
    <source>
        <dbReference type="PROSITE" id="PS50887"/>
    </source>
</evidence>
<dbReference type="InterPro" id="IPR000160">
    <property type="entry name" value="GGDEF_dom"/>
</dbReference>
<accession>A0A1M4SFG2</accession>
<sequence length="637" mass="72171">MTLYKQIVMGMIALFILLISSVFIIEFNTTRSNLEQQQRSEVSNTINTVGLALAPYLEDKDTVSAESVINALFDGSTYSLVKLTFFDKRPAIVRTYPITPNGVPKWFTHFGLFKPIHESRVVTSGWMQLAKVEIVSHPGEAYRQLWDALIRLSIVFGCVFLFGLIAISLIIKHSLRPLHAIVIKMEQVARSQFGKPLPPPMTKDLIHVVDGINQMSSQIEKAFMAQAREAQQLRDRAYLDPVSKLGNRSYYMNQLENWLSEGGYGAVAMLQATFIEESYDVQGYESGDMQVKTLAERLKLSVNAPGTILARLSSNEFAFLFPHAEDDEIQTIAEDIINCVSDMTPDPTGIVSPEAYLGLVLNESKTTTSNILSLLDNALASAKADRTKPYSYINSNENRLVMGKQQWKTLVDQAMKDDLVRFRFQAACDKDGKELHKEVFSSIEKDGQRYSAPQYLFALEQLNVSHIFDEYVIQQMFDKLARDENGKDILAVNISGNSISDPSFIRWISQLLTQNLSVAKRFHFEIPEACFIENANYTALFCHAIRDAGADFGVDHYGRNFQTLDYLNEFRPHYVKLDYLFTHNLKDEKQTYTLASISRAAHNLDITTVASRIETQEQLDFLAEHFIDVFQGFIVDK</sequence>
<keyword evidence="1" id="KW-0812">Transmembrane</keyword>